<dbReference type="Gene3D" id="1.20.1720.10">
    <property type="entry name" value="Multidrug resistance protein D"/>
    <property type="match status" value="1"/>
</dbReference>
<name>A0ABT0K4N0_9ACTN</name>
<feature type="transmembrane region" description="Helical" evidence="7">
    <location>
        <begin position="155"/>
        <end position="174"/>
    </location>
</feature>
<dbReference type="Pfam" id="PF07690">
    <property type="entry name" value="MFS_1"/>
    <property type="match status" value="1"/>
</dbReference>
<feature type="transmembrane region" description="Helical" evidence="7">
    <location>
        <begin position="349"/>
        <end position="369"/>
    </location>
</feature>
<keyword evidence="3" id="KW-1003">Cell membrane</keyword>
<dbReference type="InterPro" id="IPR020846">
    <property type="entry name" value="MFS_dom"/>
</dbReference>
<dbReference type="CDD" id="cd17321">
    <property type="entry name" value="MFS_MMR_MDR_like"/>
    <property type="match status" value="1"/>
</dbReference>
<evidence type="ECO:0000256" key="1">
    <source>
        <dbReference type="ARBA" id="ARBA00004651"/>
    </source>
</evidence>
<feature type="transmembrane region" description="Helical" evidence="7">
    <location>
        <begin position="453"/>
        <end position="477"/>
    </location>
</feature>
<dbReference type="PRINTS" id="PR01036">
    <property type="entry name" value="TCRTETB"/>
</dbReference>
<feature type="transmembrane region" description="Helical" evidence="7">
    <location>
        <begin position="389"/>
        <end position="411"/>
    </location>
</feature>
<keyword evidence="4 7" id="KW-0812">Transmembrane</keyword>
<feature type="transmembrane region" description="Helical" evidence="7">
    <location>
        <begin position="315"/>
        <end position="337"/>
    </location>
</feature>
<dbReference type="EMBL" id="JALKFT010000041">
    <property type="protein sequence ID" value="MCK9878677.1"/>
    <property type="molecule type" value="Genomic_DNA"/>
</dbReference>
<dbReference type="PANTHER" id="PTHR42718:SF46">
    <property type="entry name" value="BLR6921 PROTEIN"/>
    <property type="match status" value="1"/>
</dbReference>
<feature type="transmembrane region" description="Helical" evidence="7">
    <location>
        <begin position="243"/>
        <end position="265"/>
    </location>
</feature>
<feature type="transmembrane region" description="Helical" evidence="7">
    <location>
        <begin position="180"/>
        <end position="198"/>
    </location>
</feature>
<sequence>MTDPKTIVPTTTANQTIPRYPSEKSARWLLVVVLLVQAMVALDTSVVNVALPHIRSALDFSPSGLTWVVNAYSLTFGGLIMLGGRIGDMVGRRRALLAGLVVFGVESLAGGLAQSSGELIAFRAMQGVGAAVLAPIAFTLITVYVPAGPERARALGLWGAAAAVGGAVGVLAGGVLTQWAGWRIVLFLNVPIIGFLLAAARRGVPADRREGPAPRPDVVGALLATAGTSMLVLGVIRTDIHPWGSATTLLTLGVAMVLLTAFAVVENRVSAPLLRMRLLTHRSVVVANLFVLLLFSGQFAAFYFVSLYLQQVLDYSAATTGAAFLPFCAGMLLGSTTASRLATRVEGRLLLTVGGALAAVGFGWFAAVLGVDGSFLTSILGPSIVTSTGIGLCVVPMGTAATVGIAPAEAGMAAGLITSSRQIGGSIGLAALATVAIAVTGRHDGGARAALAAGYATAVGVSGLLLGLAAVLAFVALPARSSGSATPDAGQRMPTACEPIRPVHAGVPDSWQPLPGSQG</sequence>
<dbReference type="SUPFAM" id="SSF103473">
    <property type="entry name" value="MFS general substrate transporter"/>
    <property type="match status" value="1"/>
</dbReference>
<keyword evidence="6 7" id="KW-0472">Membrane</keyword>
<evidence type="ECO:0000313" key="9">
    <source>
        <dbReference type="EMBL" id="MCK9878677.1"/>
    </source>
</evidence>
<comment type="subcellular location">
    <subcellularLocation>
        <location evidence="1">Cell membrane</location>
        <topology evidence="1">Multi-pass membrane protein</topology>
    </subcellularLocation>
</comment>
<keyword evidence="5 7" id="KW-1133">Transmembrane helix</keyword>
<evidence type="ECO:0000256" key="3">
    <source>
        <dbReference type="ARBA" id="ARBA00022475"/>
    </source>
</evidence>
<keyword evidence="2" id="KW-0813">Transport</keyword>
<dbReference type="PROSITE" id="PS50850">
    <property type="entry name" value="MFS"/>
    <property type="match status" value="1"/>
</dbReference>
<feature type="transmembrane region" description="Helical" evidence="7">
    <location>
        <begin position="285"/>
        <end position="309"/>
    </location>
</feature>
<keyword evidence="10" id="KW-1185">Reference proteome</keyword>
<feature type="transmembrane region" description="Helical" evidence="7">
    <location>
        <begin position="218"/>
        <end position="237"/>
    </location>
</feature>
<feature type="transmembrane region" description="Helical" evidence="7">
    <location>
        <begin position="28"/>
        <end position="51"/>
    </location>
</feature>
<comment type="caution">
    <text evidence="9">The sequence shown here is derived from an EMBL/GenBank/DDBJ whole genome shotgun (WGS) entry which is preliminary data.</text>
</comment>
<reference evidence="9 10" key="1">
    <citation type="submission" date="2022-04" db="EMBL/GenBank/DDBJ databases">
        <title>Genome diversity in the genus Frankia.</title>
        <authorList>
            <person name="Carlos-Shanley C."/>
            <person name="Hahn D."/>
        </authorList>
    </citation>
    <scope>NUCLEOTIDE SEQUENCE [LARGE SCALE GENOMIC DNA]</scope>
    <source>
        <strain evidence="9 10">Ag45/Mut15</strain>
    </source>
</reference>
<accession>A0ABT0K4N0</accession>
<evidence type="ECO:0000256" key="4">
    <source>
        <dbReference type="ARBA" id="ARBA00022692"/>
    </source>
</evidence>
<feature type="transmembrane region" description="Helical" evidence="7">
    <location>
        <begin position="63"/>
        <end position="83"/>
    </location>
</feature>
<feature type="transmembrane region" description="Helical" evidence="7">
    <location>
        <begin position="423"/>
        <end position="441"/>
    </location>
</feature>
<evidence type="ECO:0000259" key="8">
    <source>
        <dbReference type="PROSITE" id="PS50850"/>
    </source>
</evidence>
<dbReference type="PANTHER" id="PTHR42718">
    <property type="entry name" value="MAJOR FACILITATOR SUPERFAMILY MULTIDRUG TRANSPORTER MFSC"/>
    <property type="match status" value="1"/>
</dbReference>
<gene>
    <name evidence="9" type="ORF">MXD59_23420</name>
</gene>
<feature type="transmembrane region" description="Helical" evidence="7">
    <location>
        <begin position="120"/>
        <end position="143"/>
    </location>
</feature>
<dbReference type="Gene3D" id="1.20.1250.20">
    <property type="entry name" value="MFS general substrate transporter like domains"/>
    <property type="match status" value="1"/>
</dbReference>
<evidence type="ECO:0000256" key="5">
    <source>
        <dbReference type="ARBA" id="ARBA00022989"/>
    </source>
</evidence>
<protein>
    <submittedName>
        <fullName evidence="9">MFS transporter</fullName>
    </submittedName>
</protein>
<evidence type="ECO:0000313" key="10">
    <source>
        <dbReference type="Proteomes" id="UP001201873"/>
    </source>
</evidence>
<dbReference type="InterPro" id="IPR011701">
    <property type="entry name" value="MFS"/>
</dbReference>
<evidence type="ECO:0000256" key="2">
    <source>
        <dbReference type="ARBA" id="ARBA00022448"/>
    </source>
</evidence>
<dbReference type="Proteomes" id="UP001201873">
    <property type="component" value="Unassembled WGS sequence"/>
</dbReference>
<evidence type="ECO:0000256" key="7">
    <source>
        <dbReference type="SAM" id="Phobius"/>
    </source>
</evidence>
<feature type="domain" description="Major facilitator superfamily (MFS) profile" evidence="8">
    <location>
        <begin position="29"/>
        <end position="481"/>
    </location>
</feature>
<organism evidence="9 10">
    <name type="scientific">Frankia umida</name>
    <dbReference type="NCBI Taxonomy" id="573489"/>
    <lineage>
        <taxon>Bacteria</taxon>
        <taxon>Bacillati</taxon>
        <taxon>Actinomycetota</taxon>
        <taxon>Actinomycetes</taxon>
        <taxon>Frankiales</taxon>
        <taxon>Frankiaceae</taxon>
        <taxon>Frankia</taxon>
    </lineage>
</organism>
<proteinExistence type="predicted"/>
<evidence type="ECO:0000256" key="6">
    <source>
        <dbReference type="ARBA" id="ARBA00023136"/>
    </source>
</evidence>
<feature type="transmembrane region" description="Helical" evidence="7">
    <location>
        <begin position="95"/>
        <end position="114"/>
    </location>
</feature>
<dbReference type="InterPro" id="IPR036259">
    <property type="entry name" value="MFS_trans_sf"/>
</dbReference>